<gene>
    <name evidence="1" type="ORF">EQG68_05470</name>
</gene>
<evidence type="ECO:0000313" key="1">
    <source>
        <dbReference type="EMBL" id="RXR33675.1"/>
    </source>
</evidence>
<accession>A0A4Q1KV75</accession>
<organism evidence="1 2">
    <name type="scientific">Flavobacterium piscinae</name>
    <dbReference type="NCBI Taxonomy" id="2506424"/>
    <lineage>
        <taxon>Bacteria</taxon>
        <taxon>Pseudomonadati</taxon>
        <taxon>Bacteroidota</taxon>
        <taxon>Flavobacteriia</taxon>
        <taxon>Flavobacteriales</taxon>
        <taxon>Flavobacteriaceae</taxon>
        <taxon>Flavobacterium</taxon>
    </lineage>
</organism>
<dbReference type="EMBL" id="SBKQ01000004">
    <property type="protein sequence ID" value="RXR33675.1"/>
    <property type="molecule type" value="Genomic_DNA"/>
</dbReference>
<dbReference type="CDD" id="cd16377">
    <property type="entry name" value="23S_rRNA_IVP_like"/>
    <property type="match status" value="1"/>
</dbReference>
<keyword evidence="2" id="KW-1185">Reference proteome</keyword>
<dbReference type="InterPro" id="IPR012657">
    <property type="entry name" value="23S_rRNA-intervening_sequence"/>
</dbReference>
<dbReference type="OrthoDB" id="5515766at2"/>
<dbReference type="PANTHER" id="PTHR38471:SF2">
    <property type="entry name" value="FOUR HELIX BUNDLE PROTEIN"/>
    <property type="match status" value="1"/>
</dbReference>
<dbReference type="Pfam" id="PF05635">
    <property type="entry name" value="23S_rRNA_IVP"/>
    <property type="match status" value="1"/>
</dbReference>
<comment type="caution">
    <text evidence="1">The sequence shown here is derived from an EMBL/GenBank/DDBJ whole genome shotgun (WGS) entry which is preliminary data.</text>
</comment>
<protein>
    <submittedName>
        <fullName evidence="1">Four helix bundle protein</fullName>
    </submittedName>
</protein>
<dbReference type="InterPro" id="IPR036583">
    <property type="entry name" value="23S_rRNA_IVS_sf"/>
</dbReference>
<name>A0A4Q1KV75_9FLAO</name>
<dbReference type="SUPFAM" id="SSF158446">
    <property type="entry name" value="IVS-encoded protein-like"/>
    <property type="match status" value="1"/>
</dbReference>
<dbReference type="PANTHER" id="PTHR38471">
    <property type="entry name" value="FOUR HELIX BUNDLE PROTEIN"/>
    <property type="match status" value="1"/>
</dbReference>
<dbReference type="Gene3D" id="1.20.1440.60">
    <property type="entry name" value="23S rRNA-intervening sequence"/>
    <property type="match status" value="1"/>
</dbReference>
<reference evidence="2" key="1">
    <citation type="submission" date="2019-01" db="EMBL/GenBank/DDBJ databases">
        <title>Cytophagaceae bacterium strain CAR-16.</title>
        <authorList>
            <person name="Chen W.-M."/>
        </authorList>
    </citation>
    <scope>NUCLEOTIDE SEQUENCE [LARGE SCALE GENOMIC DNA]</scope>
    <source>
        <strain evidence="2">ICH-30</strain>
    </source>
</reference>
<sequence>MAKYNSFEEMEVYQKALEFGVKVYKLTLTNEKIAKDYGLKDQLQRAALSISNNIAEGFERETKKELIRFLYISKGSAGECRNMFNFLQLLEYINNENFYEHRNDVLEISKQLGNYIKYLKNLEKQNKINQKNQKD</sequence>
<evidence type="ECO:0000313" key="2">
    <source>
        <dbReference type="Proteomes" id="UP000289734"/>
    </source>
</evidence>
<dbReference type="AlphaFoldDB" id="A0A4Q1KV75"/>
<dbReference type="RefSeq" id="WP_129463775.1">
    <property type="nucleotide sequence ID" value="NZ_JACSXZ010000001.1"/>
</dbReference>
<proteinExistence type="predicted"/>
<dbReference type="Proteomes" id="UP000289734">
    <property type="component" value="Unassembled WGS sequence"/>
</dbReference>
<dbReference type="NCBIfam" id="TIGR02436">
    <property type="entry name" value="four helix bundle protein"/>
    <property type="match status" value="1"/>
</dbReference>